<reference evidence="3" key="1">
    <citation type="submission" date="2023-07" db="EMBL/GenBank/DDBJ databases">
        <title>30 novel species of actinomycetes from the DSMZ collection.</title>
        <authorList>
            <person name="Nouioui I."/>
        </authorList>
    </citation>
    <scope>NUCLEOTIDE SEQUENCE [LARGE SCALE GENOMIC DNA]</scope>
    <source>
        <strain evidence="3">DSM 44399</strain>
    </source>
</reference>
<evidence type="ECO:0000256" key="1">
    <source>
        <dbReference type="SAM" id="MobiDB-lite"/>
    </source>
</evidence>
<gene>
    <name evidence="2" type="ORF">RM423_17520</name>
</gene>
<organism evidence="2 3">
    <name type="scientific">Jatrophihabitans lederbergiae</name>
    <dbReference type="NCBI Taxonomy" id="3075547"/>
    <lineage>
        <taxon>Bacteria</taxon>
        <taxon>Bacillati</taxon>
        <taxon>Actinomycetota</taxon>
        <taxon>Actinomycetes</taxon>
        <taxon>Jatrophihabitantales</taxon>
        <taxon>Jatrophihabitantaceae</taxon>
        <taxon>Jatrophihabitans</taxon>
    </lineage>
</organism>
<evidence type="ECO:0000313" key="2">
    <source>
        <dbReference type="EMBL" id="MDT0263189.1"/>
    </source>
</evidence>
<keyword evidence="3" id="KW-1185">Reference proteome</keyword>
<dbReference type="Gene3D" id="1.10.287.610">
    <property type="entry name" value="Helix hairpin bin"/>
    <property type="match status" value="1"/>
</dbReference>
<protein>
    <recommendedName>
        <fullName evidence="4">NAD-dependent DNA ligase adenylation domain-containing protein</fullName>
    </recommendedName>
</protein>
<sequence>MSDAAPTRADRRELINRRRHQILVHSILYYRLDSTLVPDATFDAWGRELVALQRKDPEAAEAVPYQLDAFRHYTGNTGFDLPLDDPEATEVAQRLLTEPRQGQPDQVPEVQARETVAPPT</sequence>
<name>A0ABU2JDX1_9ACTN</name>
<proteinExistence type="predicted"/>
<dbReference type="SUPFAM" id="SSF56091">
    <property type="entry name" value="DNA ligase/mRNA capping enzyme, catalytic domain"/>
    <property type="match status" value="1"/>
</dbReference>
<evidence type="ECO:0000313" key="3">
    <source>
        <dbReference type="Proteomes" id="UP001183176"/>
    </source>
</evidence>
<evidence type="ECO:0008006" key="4">
    <source>
        <dbReference type="Google" id="ProtNLM"/>
    </source>
</evidence>
<accession>A0ABU2JDX1</accession>
<dbReference type="Pfam" id="PF22745">
    <property type="entry name" value="Nlig-Ia"/>
    <property type="match status" value="1"/>
</dbReference>
<dbReference type="RefSeq" id="WP_311424336.1">
    <property type="nucleotide sequence ID" value="NZ_JAVREH010000030.1"/>
</dbReference>
<feature type="region of interest" description="Disordered" evidence="1">
    <location>
        <begin position="96"/>
        <end position="120"/>
    </location>
</feature>
<dbReference type="EMBL" id="JAVREH010000030">
    <property type="protein sequence ID" value="MDT0263189.1"/>
    <property type="molecule type" value="Genomic_DNA"/>
</dbReference>
<comment type="caution">
    <text evidence="2">The sequence shown here is derived from an EMBL/GenBank/DDBJ whole genome shotgun (WGS) entry which is preliminary data.</text>
</comment>
<dbReference type="Proteomes" id="UP001183176">
    <property type="component" value="Unassembled WGS sequence"/>
</dbReference>